<dbReference type="SMART" id="SM00267">
    <property type="entry name" value="GGDEF"/>
    <property type="match status" value="1"/>
</dbReference>
<dbReference type="Gene3D" id="3.30.450.40">
    <property type="match status" value="1"/>
</dbReference>
<dbReference type="SUPFAM" id="SSF55781">
    <property type="entry name" value="GAF domain-like"/>
    <property type="match status" value="1"/>
</dbReference>
<dbReference type="InterPro" id="IPR029016">
    <property type="entry name" value="GAF-like_dom_sf"/>
</dbReference>
<feature type="domain" description="GGDEF" evidence="3">
    <location>
        <begin position="223"/>
        <end position="353"/>
    </location>
</feature>
<dbReference type="PANTHER" id="PTHR45138">
    <property type="entry name" value="REGULATORY COMPONENTS OF SENSORY TRANSDUCTION SYSTEM"/>
    <property type="match status" value="1"/>
</dbReference>
<dbReference type="EMBL" id="JAUSWJ010000001">
    <property type="protein sequence ID" value="MDQ0516125.1"/>
    <property type="molecule type" value="Genomic_DNA"/>
</dbReference>
<dbReference type="Proteomes" id="UP001223743">
    <property type="component" value="Unassembled WGS sequence"/>
</dbReference>
<sequence length="353" mass="37854">MRLPIRTRIWDVAQQQTMSPSMWNAPAAPADEAERLNELYSYAILDTPAEERFDRITRIASRVYGADAAYMSFVDADQQWLKAQSGRRLPDMLPRSESLCTLVIATDAEVVINDLRAVPALAGHPVVEAGTWGFYAGVPLRGEHGHVIGTLCIVNARAGAPDGFSTDVLHDLAAISSHELILAQRNSELYRLTNTDALTGLANRRMFDSELTRTLRRSRRTGSEASLLVIDLDHFKEVNDAAGHAAGDAALADFAAVLRGVARRPDDLAARIGGEEFALILGGTDGAGALTVAASLLEALAAAGIEHPKRGRLTTSIGAATLEADDDARAWFARADRALYAAKAGGRATVRTS</sequence>
<proteinExistence type="predicted"/>
<dbReference type="NCBIfam" id="TIGR00254">
    <property type="entry name" value="GGDEF"/>
    <property type="match status" value="1"/>
</dbReference>
<reference evidence="4 5" key="1">
    <citation type="submission" date="2023-07" db="EMBL/GenBank/DDBJ databases">
        <title>Genomic Encyclopedia of Type Strains, Phase IV (KMG-IV): sequencing the most valuable type-strain genomes for metagenomic binning, comparative biology and taxonomic classification.</title>
        <authorList>
            <person name="Goeker M."/>
        </authorList>
    </citation>
    <scope>NUCLEOTIDE SEQUENCE [LARGE SCALE GENOMIC DNA]</scope>
    <source>
        <strain evidence="4 5">B1-1</strain>
    </source>
</reference>
<organism evidence="4 5">
    <name type="scientific">Kaistia geumhonensis</name>
    <dbReference type="NCBI Taxonomy" id="410839"/>
    <lineage>
        <taxon>Bacteria</taxon>
        <taxon>Pseudomonadati</taxon>
        <taxon>Pseudomonadota</taxon>
        <taxon>Alphaproteobacteria</taxon>
        <taxon>Hyphomicrobiales</taxon>
        <taxon>Kaistiaceae</taxon>
        <taxon>Kaistia</taxon>
    </lineage>
</organism>
<gene>
    <name evidence="4" type="ORF">QO015_001738</name>
</gene>
<evidence type="ECO:0000313" key="4">
    <source>
        <dbReference type="EMBL" id="MDQ0516125.1"/>
    </source>
</evidence>
<dbReference type="RefSeq" id="WP_266280015.1">
    <property type="nucleotide sequence ID" value="NZ_JAPKNF010000001.1"/>
</dbReference>
<dbReference type="InterPro" id="IPR000160">
    <property type="entry name" value="GGDEF_dom"/>
</dbReference>
<dbReference type="PANTHER" id="PTHR45138:SF9">
    <property type="entry name" value="DIGUANYLATE CYCLASE DGCM-RELATED"/>
    <property type="match status" value="1"/>
</dbReference>
<keyword evidence="5" id="KW-1185">Reference proteome</keyword>
<dbReference type="Gene3D" id="3.30.70.270">
    <property type="match status" value="1"/>
</dbReference>
<dbReference type="Pfam" id="PF00990">
    <property type="entry name" value="GGDEF"/>
    <property type="match status" value="1"/>
</dbReference>
<evidence type="ECO:0000259" key="3">
    <source>
        <dbReference type="PROSITE" id="PS50887"/>
    </source>
</evidence>
<dbReference type="PROSITE" id="PS50887">
    <property type="entry name" value="GGDEF"/>
    <property type="match status" value="1"/>
</dbReference>
<dbReference type="SMART" id="SM00065">
    <property type="entry name" value="GAF"/>
    <property type="match status" value="1"/>
</dbReference>
<evidence type="ECO:0000256" key="1">
    <source>
        <dbReference type="ARBA" id="ARBA00012528"/>
    </source>
</evidence>
<name>A0ABU0M590_9HYPH</name>
<dbReference type="CDD" id="cd01949">
    <property type="entry name" value="GGDEF"/>
    <property type="match status" value="1"/>
</dbReference>
<evidence type="ECO:0000256" key="2">
    <source>
        <dbReference type="ARBA" id="ARBA00034247"/>
    </source>
</evidence>
<dbReference type="EC" id="2.7.7.65" evidence="1"/>
<evidence type="ECO:0000313" key="5">
    <source>
        <dbReference type="Proteomes" id="UP001223743"/>
    </source>
</evidence>
<dbReference type="Pfam" id="PF13185">
    <property type="entry name" value="GAF_2"/>
    <property type="match status" value="1"/>
</dbReference>
<dbReference type="SUPFAM" id="SSF55073">
    <property type="entry name" value="Nucleotide cyclase"/>
    <property type="match status" value="1"/>
</dbReference>
<dbReference type="InterPro" id="IPR043128">
    <property type="entry name" value="Rev_trsase/Diguanyl_cyclase"/>
</dbReference>
<accession>A0ABU0M590</accession>
<dbReference type="InterPro" id="IPR003018">
    <property type="entry name" value="GAF"/>
</dbReference>
<dbReference type="InterPro" id="IPR029787">
    <property type="entry name" value="Nucleotide_cyclase"/>
</dbReference>
<comment type="catalytic activity">
    <reaction evidence="2">
        <text>2 GTP = 3',3'-c-di-GMP + 2 diphosphate</text>
        <dbReference type="Rhea" id="RHEA:24898"/>
        <dbReference type="ChEBI" id="CHEBI:33019"/>
        <dbReference type="ChEBI" id="CHEBI:37565"/>
        <dbReference type="ChEBI" id="CHEBI:58805"/>
        <dbReference type="EC" id="2.7.7.65"/>
    </reaction>
</comment>
<comment type="caution">
    <text evidence="4">The sequence shown here is derived from an EMBL/GenBank/DDBJ whole genome shotgun (WGS) entry which is preliminary data.</text>
</comment>
<protein>
    <recommendedName>
        <fullName evidence="1">diguanylate cyclase</fullName>
        <ecNumber evidence="1">2.7.7.65</ecNumber>
    </recommendedName>
</protein>
<dbReference type="InterPro" id="IPR050469">
    <property type="entry name" value="Diguanylate_Cyclase"/>
</dbReference>